<proteinExistence type="predicted"/>
<evidence type="ECO:0000313" key="2">
    <source>
        <dbReference type="Proteomes" id="UP000279962"/>
    </source>
</evidence>
<reference evidence="1 2" key="1">
    <citation type="submission" date="2018-10" db="EMBL/GenBank/DDBJ databases">
        <title>The complete genome of Acinetobacter wuhouensis strain WCHAW010062.</title>
        <authorList>
            <person name="Hu Y."/>
            <person name="Long H."/>
            <person name="Feng Y."/>
            <person name="Zong Z."/>
        </authorList>
    </citation>
    <scope>NUCLEOTIDE SEQUENCE [LARGE SCALE GENOMIC DNA]</scope>
    <source>
        <strain evidence="1 2">WCHAW010062</strain>
    </source>
</reference>
<sequence>MDKELVDQTLELLKKRFEANMFRHSTLEWASVYEQLLLNPEKLNALFQMEQTGGEPDVVVMDSKSNVITFYDCSVESPKPRRSFCYDEEALKSRKDHLPQNSVISCVKQIGSQLLTEQEYRDLQSIFHFDFKTSSWVQTPESIRSLGGAIFCDYRYGQVFTYHNGAQSYYSSRGFRTKLVI</sequence>
<gene>
    <name evidence="1" type="ORF">CDG68_10620</name>
</gene>
<dbReference type="Pfam" id="PF14066">
    <property type="entry name" value="DUF4256"/>
    <property type="match status" value="1"/>
</dbReference>
<evidence type="ECO:0000313" key="1">
    <source>
        <dbReference type="EMBL" id="AYO54057.1"/>
    </source>
</evidence>
<organism evidence="1 2">
    <name type="scientific">Acinetobacter wuhouensis</name>
    <dbReference type="NCBI Taxonomy" id="1879050"/>
    <lineage>
        <taxon>Bacteria</taxon>
        <taxon>Pseudomonadati</taxon>
        <taxon>Pseudomonadota</taxon>
        <taxon>Gammaproteobacteria</taxon>
        <taxon>Moraxellales</taxon>
        <taxon>Moraxellaceae</taxon>
        <taxon>Acinetobacter</taxon>
    </lineage>
</organism>
<dbReference type="EMBL" id="CP033133">
    <property type="protein sequence ID" value="AYO54057.1"/>
    <property type="molecule type" value="Genomic_DNA"/>
</dbReference>
<dbReference type="Proteomes" id="UP000279962">
    <property type="component" value="Chromosome"/>
</dbReference>
<protein>
    <submittedName>
        <fullName evidence="1">DUF4256 domain-containing protein</fullName>
    </submittedName>
</protein>
<dbReference type="InterPro" id="IPR025352">
    <property type="entry name" value="DUF4256"/>
</dbReference>
<dbReference type="RefSeq" id="WP_087553093.1">
    <property type="nucleotide sequence ID" value="NZ_CP033133.1"/>
</dbReference>
<accession>A0A3G2T2W3</accession>
<dbReference type="AlphaFoldDB" id="A0A3G2T2W3"/>
<name>A0A3G2T2W3_9GAMM</name>